<keyword evidence="2" id="KW-0472">Membrane</keyword>
<dbReference type="FunCoup" id="A9VCT6">
    <property type="interactions" value="470"/>
</dbReference>
<keyword evidence="1" id="KW-0256">Endoplasmic reticulum</keyword>
<dbReference type="InterPro" id="IPR016855">
    <property type="entry name" value="ERp29"/>
</dbReference>
<keyword evidence="6" id="KW-1185">Reference proteome</keyword>
<dbReference type="eggNOG" id="ENOG502QSHC">
    <property type="taxonomic scope" value="Eukaryota"/>
</dbReference>
<keyword evidence="2" id="KW-0812">Transmembrane</keyword>
<feature type="domain" description="ERp29 N-terminal" evidence="4">
    <location>
        <begin position="54"/>
        <end position="178"/>
    </location>
</feature>
<dbReference type="InterPro" id="IPR036249">
    <property type="entry name" value="Thioredoxin-like_sf"/>
</dbReference>
<dbReference type="PANTHER" id="PTHR12211">
    <property type="entry name" value="ENDOPLASMIC RETICULUM PROTEIN ERP29"/>
    <property type="match status" value="1"/>
</dbReference>
<evidence type="ECO:0000313" key="6">
    <source>
        <dbReference type="Proteomes" id="UP000001357"/>
    </source>
</evidence>
<dbReference type="InterPro" id="IPR011679">
    <property type="entry name" value="ERp29_C"/>
</dbReference>
<evidence type="ECO:0000259" key="4">
    <source>
        <dbReference type="Pfam" id="PF07912"/>
    </source>
</evidence>
<dbReference type="PANTHER" id="PTHR12211:SF0">
    <property type="entry name" value="ENDOPLASMIC RETICULUM RESIDENT PROTEIN 29"/>
    <property type="match status" value="1"/>
</dbReference>
<dbReference type="InParanoid" id="A9VCT6"/>
<accession>A9VCT6</accession>
<name>A9VCT6_MONBE</name>
<dbReference type="SUPFAM" id="SSF47933">
    <property type="entry name" value="ERP29 C domain-like"/>
    <property type="match status" value="1"/>
</dbReference>
<dbReference type="KEGG" id="mbr:MONBRDRAFT_30030"/>
<reference evidence="5 6" key="1">
    <citation type="journal article" date="2008" name="Nature">
        <title>The genome of the choanoflagellate Monosiga brevicollis and the origin of metazoans.</title>
        <authorList>
            <consortium name="JGI Sequencing"/>
            <person name="King N."/>
            <person name="Westbrook M.J."/>
            <person name="Young S.L."/>
            <person name="Kuo A."/>
            <person name="Abedin M."/>
            <person name="Chapman J."/>
            <person name="Fairclough S."/>
            <person name="Hellsten U."/>
            <person name="Isogai Y."/>
            <person name="Letunic I."/>
            <person name="Marr M."/>
            <person name="Pincus D."/>
            <person name="Putnam N."/>
            <person name="Rokas A."/>
            <person name="Wright K.J."/>
            <person name="Zuzow R."/>
            <person name="Dirks W."/>
            <person name="Good M."/>
            <person name="Goodstein D."/>
            <person name="Lemons D."/>
            <person name="Li W."/>
            <person name="Lyons J.B."/>
            <person name="Morris A."/>
            <person name="Nichols S."/>
            <person name="Richter D.J."/>
            <person name="Salamov A."/>
            <person name="Bork P."/>
            <person name="Lim W.A."/>
            <person name="Manning G."/>
            <person name="Miller W.T."/>
            <person name="McGinnis W."/>
            <person name="Shapiro H."/>
            <person name="Tjian R."/>
            <person name="Grigoriev I.V."/>
            <person name="Rokhsar D."/>
        </authorList>
    </citation>
    <scope>NUCLEOTIDE SEQUENCE [LARGE SCALE GENOMIC DNA]</scope>
    <source>
        <strain evidence="6">MX1 / ATCC 50154</strain>
    </source>
</reference>
<dbReference type="SUPFAM" id="SSF52833">
    <property type="entry name" value="Thioredoxin-like"/>
    <property type="match status" value="1"/>
</dbReference>
<dbReference type="OMA" id="FPYGDKH"/>
<dbReference type="Gene3D" id="1.20.1150.12">
    <property type="entry name" value="Endoplasmic reticulum resident protein 29, C-terminal domain"/>
    <property type="match status" value="1"/>
</dbReference>
<dbReference type="Pfam" id="PF07912">
    <property type="entry name" value="ERp29_N"/>
    <property type="match status" value="1"/>
</dbReference>
<evidence type="ECO:0000256" key="2">
    <source>
        <dbReference type="SAM" id="Phobius"/>
    </source>
</evidence>
<evidence type="ECO:0000256" key="1">
    <source>
        <dbReference type="ARBA" id="ARBA00022824"/>
    </source>
</evidence>
<dbReference type="GO" id="GO:0005783">
    <property type="term" value="C:endoplasmic reticulum"/>
    <property type="evidence" value="ECO:0000318"/>
    <property type="project" value="GO_Central"/>
</dbReference>
<feature type="transmembrane region" description="Helical" evidence="2">
    <location>
        <begin position="12"/>
        <end position="33"/>
    </location>
</feature>
<keyword evidence="2" id="KW-1133">Transmembrane helix</keyword>
<dbReference type="Proteomes" id="UP000001357">
    <property type="component" value="Unassembled WGS sequence"/>
</dbReference>
<evidence type="ECO:0000259" key="3">
    <source>
        <dbReference type="Pfam" id="PF07749"/>
    </source>
</evidence>
<dbReference type="InterPro" id="IPR036356">
    <property type="entry name" value="ERp29_C_sf"/>
</dbReference>
<dbReference type="STRING" id="81824.A9VCT6"/>
<dbReference type="Gene3D" id="3.40.30.10">
    <property type="entry name" value="Glutaredoxin"/>
    <property type="match status" value="1"/>
</dbReference>
<sequence length="279" mass="30189">MAVRGPSWLLGPLGPLLVMVMVAVPLLVVNLGMVHGWEERELGTVALAGGITPPGVINLDEHTFDKVVGADVDVLVKFDWAYSHGELEDAFRTVAIQLAPTSVLVAQVSFAHGVGPNDADMNRNVNRLVQRFQLNTEAFPSFYVLPKGSRPPLNLTDDVSVEALLRLVQAGTAQWLALPGCIQPLDELAKRVAQGILSPIAALAELETLDESTVQSPQAIVYRQILTRLAAQGPTFVARELARVQRLLRGRSTPAQPERFQQRLNVLCSFLAAPTTGVP</sequence>
<dbReference type="EMBL" id="CH991583">
    <property type="protein sequence ID" value="EDQ84651.1"/>
    <property type="molecule type" value="Genomic_DNA"/>
</dbReference>
<feature type="domain" description="Endoplasmic reticulum resident protein 29 C-terminal" evidence="3">
    <location>
        <begin position="180"/>
        <end position="270"/>
    </location>
</feature>
<dbReference type="InterPro" id="IPR012883">
    <property type="entry name" value="ERp29_N"/>
</dbReference>
<evidence type="ECO:0000313" key="5">
    <source>
        <dbReference type="EMBL" id="EDQ84651.1"/>
    </source>
</evidence>
<protein>
    <submittedName>
        <fullName evidence="5">Uncharacterized protein</fullName>
    </submittedName>
</protein>
<dbReference type="Pfam" id="PF07749">
    <property type="entry name" value="ERp29"/>
    <property type="match status" value="1"/>
</dbReference>
<dbReference type="GO" id="GO:0005788">
    <property type="term" value="C:endoplasmic reticulum lumen"/>
    <property type="evidence" value="ECO:0007669"/>
    <property type="project" value="InterPro"/>
</dbReference>
<dbReference type="AlphaFoldDB" id="A9VCT6"/>
<dbReference type="GeneID" id="5895783"/>
<dbReference type="GO" id="GO:0009306">
    <property type="term" value="P:protein secretion"/>
    <property type="evidence" value="ECO:0007669"/>
    <property type="project" value="InterPro"/>
</dbReference>
<organism evidence="5 6">
    <name type="scientific">Monosiga brevicollis</name>
    <name type="common">Choanoflagellate</name>
    <dbReference type="NCBI Taxonomy" id="81824"/>
    <lineage>
        <taxon>Eukaryota</taxon>
        <taxon>Choanoflagellata</taxon>
        <taxon>Craspedida</taxon>
        <taxon>Salpingoecidae</taxon>
        <taxon>Monosiga</taxon>
    </lineage>
</organism>
<gene>
    <name evidence="5" type="ORF">MONBRDRAFT_30030</name>
</gene>
<dbReference type="RefSeq" id="XP_001750555.1">
    <property type="nucleotide sequence ID" value="XM_001750503.1"/>
</dbReference>
<proteinExistence type="predicted"/>